<dbReference type="InterPro" id="IPR029052">
    <property type="entry name" value="Metallo-depent_PP-like"/>
</dbReference>
<accession>A0A835YYV0</accession>
<name>A0A835YYV0_9STRA</name>
<proteinExistence type="predicted"/>
<organism evidence="1 2">
    <name type="scientific">Tribonema minus</name>
    <dbReference type="NCBI Taxonomy" id="303371"/>
    <lineage>
        <taxon>Eukaryota</taxon>
        <taxon>Sar</taxon>
        <taxon>Stramenopiles</taxon>
        <taxon>Ochrophyta</taxon>
        <taxon>PX clade</taxon>
        <taxon>Xanthophyceae</taxon>
        <taxon>Tribonematales</taxon>
        <taxon>Tribonemataceae</taxon>
        <taxon>Tribonema</taxon>
    </lineage>
</organism>
<gene>
    <name evidence="1" type="ORF">JKP88DRAFT_290464</name>
</gene>
<protein>
    <submittedName>
        <fullName evidence="1">Uncharacterized protein</fullName>
    </submittedName>
</protein>
<dbReference type="SUPFAM" id="SSF56300">
    <property type="entry name" value="Metallo-dependent phosphatases"/>
    <property type="match status" value="1"/>
</dbReference>
<keyword evidence="2" id="KW-1185">Reference proteome</keyword>
<evidence type="ECO:0000313" key="1">
    <source>
        <dbReference type="EMBL" id="KAG5183314.1"/>
    </source>
</evidence>
<comment type="caution">
    <text evidence="1">The sequence shown here is derived from an EMBL/GenBank/DDBJ whole genome shotgun (WGS) entry which is preliminary data.</text>
</comment>
<dbReference type="AlphaFoldDB" id="A0A835YYV0"/>
<evidence type="ECO:0000313" key="2">
    <source>
        <dbReference type="Proteomes" id="UP000664859"/>
    </source>
</evidence>
<dbReference type="EMBL" id="JAFCMP010000221">
    <property type="protein sequence ID" value="KAG5183314.1"/>
    <property type="molecule type" value="Genomic_DNA"/>
</dbReference>
<dbReference type="Proteomes" id="UP000664859">
    <property type="component" value="Unassembled WGS sequence"/>
</dbReference>
<sequence>MPTPRLSDELAVEAALAYRAANNVKSTAADNLGIPRGTFDNRLRVAAARGLLGSKETLPGFAIKSIAEKVGDPWIKQTKEHGEEFAVPAGHEVKGVSALVDADGRLIQQWVKTRESVSAIDVAETLKAAFADYQPHAEPLPAPLTAHADLLTLIPCNDWHVNLLTWERETGINWDLKIAERVIRQGIEDAIARTAPAGTAIVLGGGDLLHADNNESRTARSNNVLDTDGRHQKGLEVAGRLMVRTIDAALRNNDRVVVRILPGNHDEHTSVAIGYFLLAWYRSEPRVTVDVDASLFFWHRFGSVMLGATHGHTVKLKDMASIMAHRRAEDWGATKFRYVHGFHIHHASKFQTEGNGVIMESHQAPIPQDAWHFGAGFLSGRSVQTISYHRAYGEVARVRVAMLDERDHPYETEVEAARQAAMRAEAVPKIVDALLDARSALNRAPSSLRHAARFQQDITLMIDAIQGQGG</sequence>
<reference evidence="1" key="1">
    <citation type="submission" date="2021-02" db="EMBL/GenBank/DDBJ databases">
        <title>First Annotated Genome of the Yellow-green Alga Tribonema minus.</title>
        <authorList>
            <person name="Mahan K.M."/>
        </authorList>
    </citation>
    <scope>NUCLEOTIDE SEQUENCE</scope>
    <source>
        <strain evidence="1">UTEX B ZZ1240</strain>
    </source>
</reference>